<protein>
    <recommendedName>
        <fullName evidence="3">Reverse transcriptase zinc-binding domain-containing protein</fullName>
    </recommendedName>
</protein>
<evidence type="ECO:0000313" key="1">
    <source>
        <dbReference type="EMBL" id="KAH1073677.1"/>
    </source>
</evidence>
<organism evidence="1 2">
    <name type="scientific">Gossypium stocksii</name>
    <dbReference type="NCBI Taxonomy" id="47602"/>
    <lineage>
        <taxon>Eukaryota</taxon>
        <taxon>Viridiplantae</taxon>
        <taxon>Streptophyta</taxon>
        <taxon>Embryophyta</taxon>
        <taxon>Tracheophyta</taxon>
        <taxon>Spermatophyta</taxon>
        <taxon>Magnoliopsida</taxon>
        <taxon>eudicotyledons</taxon>
        <taxon>Gunneridae</taxon>
        <taxon>Pentapetalae</taxon>
        <taxon>rosids</taxon>
        <taxon>malvids</taxon>
        <taxon>Malvales</taxon>
        <taxon>Malvaceae</taxon>
        <taxon>Malvoideae</taxon>
        <taxon>Gossypium</taxon>
    </lineage>
</organism>
<keyword evidence="2" id="KW-1185">Reference proteome</keyword>
<evidence type="ECO:0000313" key="2">
    <source>
        <dbReference type="Proteomes" id="UP000828251"/>
    </source>
</evidence>
<name>A0A9D3V7A9_9ROSI</name>
<dbReference type="EMBL" id="JAIQCV010000008">
    <property type="protein sequence ID" value="KAH1073677.1"/>
    <property type="molecule type" value="Genomic_DNA"/>
</dbReference>
<accession>A0A9D3V7A9</accession>
<dbReference type="Proteomes" id="UP000828251">
    <property type="component" value="Unassembled WGS sequence"/>
</dbReference>
<dbReference type="AlphaFoldDB" id="A0A9D3V7A9"/>
<evidence type="ECO:0008006" key="3">
    <source>
        <dbReference type="Google" id="ProtNLM"/>
    </source>
</evidence>
<reference evidence="1 2" key="1">
    <citation type="journal article" date="2021" name="Plant Biotechnol. J.">
        <title>Multi-omics assisted identification of the key and species-specific regulatory components of drought-tolerant mechanisms in Gossypium stocksii.</title>
        <authorList>
            <person name="Yu D."/>
            <person name="Ke L."/>
            <person name="Zhang D."/>
            <person name="Wu Y."/>
            <person name="Sun Y."/>
            <person name="Mei J."/>
            <person name="Sun J."/>
            <person name="Sun Y."/>
        </authorList>
    </citation>
    <scope>NUCLEOTIDE SEQUENCE [LARGE SCALE GENOMIC DNA]</scope>
    <source>
        <strain evidence="2">cv. E1</strain>
        <tissue evidence="1">Leaf</tissue>
    </source>
</reference>
<comment type="caution">
    <text evidence="1">The sequence shown here is derived from an EMBL/GenBank/DDBJ whole genome shotgun (WGS) entry which is preliminary data.</text>
</comment>
<gene>
    <name evidence="1" type="ORF">J1N35_026005</name>
</gene>
<sequence length="207" mass="23902">MLNGFNEVNWADFFSGPLLDKEINMVTHLKEALSSMVLLPEEEDRLIWIYDNKGVFSMRKLTELLISEGVVKRLWMISVSAACWSMWLARNELVFVRKWATMSSLIFLSKIRALMWIRSVHEKLKVDERIWWVCPYRSWSDIKKSGLNGRFWCPPSLGWVKFNVCGVEIEDEVRCGEVLRDSDEVVGALFSGPFEAKRLPYCGGAGN</sequence>
<proteinExistence type="predicted"/>